<organism evidence="2 3">
    <name type="scientific">Nocardiopsis gilva YIM 90087</name>
    <dbReference type="NCBI Taxonomy" id="1235441"/>
    <lineage>
        <taxon>Bacteria</taxon>
        <taxon>Bacillati</taxon>
        <taxon>Actinomycetota</taxon>
        <taxon>Actinomycetes</taxon>
        <taxon>Streptosporangiales</taxon>
        <taxon>Nocardiopsidaceae</taxon>
        <taxon>Nocardiopsis</taxon>
    </lineage>
</organism>
<sequence length="238" mass="26188">MAEFRITSDDDGFDLRKLAAALAESQGWPRDRVSIWENRGGGGVVVTVDDALLTHHEPDPLTLPMHTLSDVHKACELLRRRDPSLRGVDFLALRDEAARFFSAGWSIADLLHALSHRHDGAPWPRGEGYQGIEWLEHRLRSWKTPSGDIRPSVSQETAQLRIVGRAGLPDDIGMPDEAPVAPRRSATPESARAAADDARRLMRAGTRTTSDGLGHRERTAAQITRPGGRRNPGPGDPR</sequence>
<evidence type="ECO:0000313" key="2">
    <source>
        <dbReference type="EMBL" id="ASU84968.1"/>
    </source>
</evidence>
<accession>A0A223SA25</accession>
<keyword evidence="3" id="KW-1185">Reference proteome</keyword>
<gene>
    <name evidence="2" type="ORF">CDO52_21170</name>
</gene>
<dbReference type="RefSeq" id="WP_017619730.1">
    <property type="nucleotide sequence ID" value="NZ_ANBG01000261.1"/>
</dbReference>
<proteinExistence type="predicted"/>
<feature type="compositionally biased region" description="Low complexity" evidence="1">
    <location>
        <begin position="181"/>
        <end position="193"/>
    </location>
</feature>
<reference evidence="2 3" key="1">
    <citation type="submission" date="2017-08" db="EMBL/GenBank/DDBJ databases">
        <title>The complete genome sequence of Nocardiopsis gilva YIM 90087.</title>
        <authorList>
            <person name="Yin M."/>
            <person name="Tang S."/>
        </authorList>
    </citation>
    <scope>NUCLEOTIDE SEQUENCE [LARGE SCALE GENOMIC DNA]</scope>
    <source>
        <strain evidence="2 3">YIM 90087</strain>
    </source>
</reference>
<dbReference type="AlphaFoldDB" id="A0A223SA25"/>
<evidence type="ECO:0000256" key="1">
    <source>
        <dbReference type="SAM" id="MobiDB-lite"/>
    </source>
</evidence>
<dbReference type="KEGG" id="ngv:CDO52_21170"/>
<dbReference type="EMBL" id="CP022753">
    <property type="protein sequence ID" value="ASU84968.1"/>
    <property type="molecule type" value="Genomic_DNA"/>
</dbReference>
<protein>
    <submittedName>
        <fullName evidence="2">Uncharacterized protein</fullName>
    </submittedName>
</protein>
<dbReference type="OrthoDB" id="3260166at2"/>
<feature type="compositionally biased region" description="Low complexity" evidence="1">
    <location>
        <begin position="225"/>
        <end position="238"/>
    </location>
</feature>
<name>A0A223SA25_9ACTN</name>
<evidence type="ECO:0000313" key="3">
    <source>
        <dbReference type="Proteomes" id="UP000215005"/>
    </source>
</evidence>
<feature type="region of interest" description="Disordered" evidence="1">
    <location>
        <begin position="167"/>
        <end position="238"/>
    </location>
</feature>
<dbReference type="Proteomes" id="UP000215005">
    <property type="component" value="Chromosome"/>
</dbReference>